<proteinExistence type="predicted"/>
<dbReference type="Proteomes" id="UP000266177">
    <property type="component" value="Unassembled WGS sequence"/>
</dbReference>
<evidence type="ECO:0000313" key="1">
    <source>
        <dbReference type="EMBL" id="RJG17916.1"/>
    </source>
</evidence>
<name>A0A3A3GBM6_PANTH</name>
<sequence length="67" mass="7843">MTLSLGKDSSYEAEKGEFILKRVRYRQKIMVLLAGVLLVPRFRQALPRFKHRPQQQAQHARASHNQL</sequence>
<dbReference type="EMBL" id="QYZD01000044">
    <property type="protein sequence ID" value="RJG17916.1"/>
    <property type="molecule type" value="Genomic_DNA"/>
</dbReference>
<comment type="caution">
    <text evidence="1">The sequence shown here is derived from an EMBL/GenBank/DDBJ whole genome shotgun (WGS) entry which is preliminary data.</text>
</comment>
<organism evidence="1 2">
    <name type="scientific">Paenibacillus thiaminolyticus</name>
    <name type="common">Bacillus thiaminolyticus</name>
    <dbReference type="NCBI Taxonomy" id="49283"/>
    <lineage>
        <taxon>Bacteria</taxon>
        <taxon>Bacillati</taxon>
        <taxon>Bacillota</taxon>
        <taxon>Bacilli</taxon>
        <taxon>Bacillales</taxon>
        <taxon>Paenibacillaceae</taxon>
        <taxon>Paenibacillus</taxon>
    </lineage>
</organism>
<gene>
    <name evidence="1" type="ORF">DQX05_27170</name>
</gene>
<accession>A0A3A3GBM6</accession>
<reference evidence="1 2" key="1">
    <citation type="submission" date="2018-09" db="EMBL/GenBank/DDBJ databases">
        <title>Paenibacillus SK2017-BO5.</title>
        <authorList>
            <person name="Piskunova J.V."/>
            <person name="Dubiley S.A."/>
            <person name="Severinov K.V."/>
        </authorList>
    </citation>
    <scope>NUCLEOTIDE SEQUENCE [LARGE SCALE GENOMIC DNA]</scope>
    <source>
        <strain evidence="1 2">BO5</strain>
    </source>
</reference>
<dbReference type="AlphaFoldDB" id="A0A3A3GBM6"/>
<protein>
    <submittedName>
        <fullName evidence="1">Uncharacterized protein</fullName>
    </submittedName>
</protein>
<evidence type="ECO:0000313" key="2">
    <source>
        <dbReference type="Proteomes" id="UP000266177"/>
    </source>
</evidence>